<sequence>MKSRTILAFCDLPLGGLHAQYSRGPGALYTQTVMKPCGLASLAALPARTRYHFDACSHDRSALRFLSASSLSGPFTGSRPAANSTLREITMRRKTSPGSTCLGWSLRRQFVTLPFRCFQWCPVVSDTLLESMARCRHSIENDLLKCKTRRNLNSGSQAFEVDSANGTPA</sequence>
<reference evidence="1 2" key="1">
    <citation type="submission" date="2018-06" db="EMBL/GenBank/DDBJ databases">
        <title>A transcriptomic atlas of mushroom development highlights an independent origin of complex multicellularity.</title>
        <authorList>
            <consortium name="DOE Joint Genome Institute"/>
            <person name="Krizsan K."/>
            <person name="Almasi E."/>
            <person name="Merenyi Z."/>
            <person name="Sahu N."/>
            <person name="Viragh M."/>
            <person name="Koszo T."/>
            <person name="Mondo S."/>
            <person name="Kiss B."/>
            <person name="Balint B."/>
            <person name="Kues U."/>
            <person name="Barry K."/>
            <person name="Hegedus J.C."/>
            <person name="Henrissat B."/>
            <person name="Johnson J."/>
            <person name="Lipzen A."/>
            <person name="Ohm R."/>
            <person name="Nagy I."/>
            <person name="Pangilinan J."/>
            <person name="Yan J."/>
            <person name="Xiong Y."/>
            <person name="Grigoriev I.V."/>
            <person name="Hibbett D.S."/>
            <person name="Nagy L.G."/>
        </authorList>
    </citation>
    <scope>NUCLEOTIDE SEQUENCE [LARGE SCALE GENOMIC DNA]</scope>
    <source>
        <strain evidence="1 2">SZMC22713</strain>
    </source>
</reference>
<accession>A0A4Y7Q1W0</accession>
<evidence type="ECO:0000313" key="2">
    <source>
        <dbReference type="Proteomes" id="UP000294933"/>
    </source>
</evidence>
<name>A0A4Y7Q1W0_9AGAM</name>
<gene>
    <name evidence="1" type="ORF">BD410DRAFT_286153</name>
</gene>
<organism evidence="1 2">
    <name type="scientific">Rickenella mellea</name>
    <dbReference type="NCBI Taxonomy" id="50990"/>
    <lineage>
        <taxon>Eukaryota</taxon>
        <taxon>Fungi</taxon>
        <taxon>Dikarya</taxon>
        <taxon>Basidiomycota</taxon>
        <taxon>Agaricomycotina</taxon>
        <taxon>Agaricomycetes</taxon>
        <taxon>Hymenochaetales</taxon>
        <taxon>Rickenellaceae</taxon>
        <taxon>Rickenella</taxon>
    </lineage>
</organism>
<dbReference type="Proteomes" id="UP000294933">
    <property type="component" value="Unassembled WGS sequence"/>
</dbReference>
<keyword evidence="2" id="KW-1185">Reference proteome</keyword>
<dbReference type="EMBL" id="ML170179">
    <property type="protein sequence ID" value="TDL21633.1"/>
    <property type="molecule type" value="Genomic_DNA"/>
</dbReference>
<protein>
    <submittedName>
        <fullName evidence="1">Uncharacterized protein</fullName>
    </submittedName>
</protein>
<proteinExistence type="predicted"/>
<dbReference type="VEuPathDB" id="FungiDB:BD410DRAFT_286153"/>
<evidence type="ECO:0000313" key="1">
    <source>
        <dbReference type="EMBL" id="TDL21633.1"/>
    </source>
</evidence>
<dbReference type="AlphaFoldDB" id="A0A4Y7Q1W0"/>